<dbReference type="KEGG" id="mcub:MCBB_0328"/>
<dbReference type="HAMAP" id="MF_01404">
    <property type="entry name" value="PvlArgDC"/>
    <property type="match status" value="1"/>
</dbReference>
<evidence type="ECO:0000256" key="1">
    <source>
        <dbReference type="ARBA" id="ARBA00007412"/>
    </source>
</evidence>
<dbReference type="Proteomes" id="UP000094707">
    <property type="component" value="Chromosome I"/>
</dbReference>
<dbReference type="SFLD" id="SFLDS00055">
    <property type="entry name" value="Pyruvoyl-Dependent_Histidine/A"/>
    <property type="match status" value="1"/>
</dbReference>
<dbReference type="SFLD" id="SFLDF00471">
    <property type="entry name" value="Pyruvoyl-dependent_arginine_de"/>
    <property type="match status" value="1"/>
</dbReference>
<protein>
    <recommendedName>
        <fullName evidence="6">Pyruvoyl-dependent arginine decarboxylase</fullName>
        <shortName evidence="6">PvlArgDC</shortName>
        <ecNumber evidence="6">4.1.1.19</ecNumber>
    </recommendedName>
    <component>
        <recommendedName>
            <fullName evidence="6">Pyruvoyl-dependent arginine decarboxylase subunit beta</fullName>
        </recommendedName>
    </component>
    <component>
        <recommendedName>
            <fullName evidence="6">Pyruvoyl-dependent arginine decarboxylase subunit alpha</fullName>
        </recommendedName>
    </component>
</protein>
<dbReference type="PANTHER" id="PTHR40438:SF1">
    <property type="entry name" value="PYRUVOYL-DEPENDENT ARGININE DECARBOXYLASE"/>
    <property type="match status" value="1"/>
</dbReference>
<keyword evidence="8" id="KW-1185">Reference proteome</keyword>
<feature type="chain" id="PRO_5023221860" description="Pyruvoyl-dependent arginine decarboxylase subunit alpha" evidence="6">
    <location>
        <begin position="38"/>
        <end position="151"/>
    </location>
</feature>
<dbReference type="InterPro" id="IPR016105">
    <property type="entry name" value="Pyr-dep_his/arg-deCO2ase_sand"/>
</dbReference>
<organism evidence="7 8">
    <name type="scientific">Methanobacterium congolense</name>
    <dbReference type="NCBI Taxonomy" id="118062"/>
    <lineage>
        <taxon>Archaea</taxon>
        <taxon>Methanobacteriati</taxon>
        <taxon>Methanobacteriota</taxon>
        <taxon>Methanomada group</taxon>
        <taxon>Methanobacteria</taxon>
        <taxon>Methanobacteriales</taxon>
        <taxon>Methanobacteriaceae</taxon>
        <taxon>Methanobacterium</taxon>
    </lineage>
</organism>
<evidence type="ECO:0000256" key="2">
    <source>
        <dbReference type="ARBA" id="ARBA00022793"/>
    </source>
</evidence>
<sequence>MKVSITSGRAEGPTKLNAFDNALLDAGIGDINLIKVSSILPAGTQVVELPEFPAGKMVNCVLSYASSDREGDIISAAVALARSDDFGCVVESSGVNRNIEDVKKEAEEMVRYMMDIRGLEIREILMAHESHTVKQHGAVVASVVYLENNPM</sequence>
<comment type="cofactor">
    <cofactor evidence="6">
        <name>pyruvate</name>
        <dbReference type="ChEBI" id="CHEBI:15361"/>
    </cofactor>
    <text evidence="6">Binds 1 pyruvoyl group covalently per subunit.</text>
</comment>
<feature type="site" description="Cleavage (non-hydrolytic)" evidence="6">
    <location>
        <begin position="37"/>
        <end position="38"/>
    </location>
</feature>
<dbReference type="SFLD" id="SFLDG01170">
    <property type="entry name" value="Pyruvoyl-dependent_arginine_de"/>
    <property type="match status" value="1"/>
</dbReference>
<evidence type="ECO:0000256" key="3">
    <source>
        <dbReference type="ARBA" id="ARBA00023239"/>
    </source>
</evidence>
<dbReference type="PANTHER" id="PTHR40438">
    <property type="entry name" value="PYRUVOYL-DEPENDENT ARGININE DECARBOXYLASE"/>
    <property type="match status" value="1"/>
</dbReference>
<keyword evidence="4 6" id="KW-0670">Pyruvate</keyword>
<dbReference type="AlphaFoldDB" id="A0A1D3L0A5"/>
<feature type="chain" id="PRO_5023221861" description="Pyruvoyl-dependent arginine decarboxylase subunit beta" evidence="6">
    <location>
        <begin position="1"/>
        <end position="37"/>
    </location>
</feature>
<feature type="modified residue" description="Pyruvic acid (Ser)" evidence="6">
    <location>
        <position position="38"/>
    </location>
</feature>
<name>A0A1D3L0A5_9EURY</name>
<dbReference type="GO" id="GO:0006527">
    <property type="term" value="P:L-arginine catabolic process"/>
    <property type="evidence" value="ECO:0007669"/>
    <property type="project" value="InterPro"/>
</dbReference>
<dbReference type="EMBL" id="LT607756">
    <property type="protein sequence ID" value="SCG84909.1"/>
    <property type="molecule type" value="Genomic_DNA"/>
</dbReference>
<gene>
    <name evidence="6 7" type="primary">pdaD</name>
    <name evidence="7" type="ORF">MCBB_0328</name>
</gene>
<evidence type="ECO:0000313" key="7">
    <source>
        <dbReference type="EMBL" id="SCG84909.1"/>
    </source>
</evidence>
<evidence type="ECO:0000256" key="5">
    <source>
        <dbReference type="ARBA" id="ARBA00049309"/>
    </source>
</evidence>
<evidence type="ECO:0000256" key="4">
    <source>
        <dbReference type="ARBA" id="ARBA00023317"/>
    </source>
</evidence>
<dbReference type="InterPro" id="IPR002724">
    <property type="entry name" value="Pyruvoyl-dep_arg_deCO2ase"/>
</dbReference>
<dbReference type="SUPFAM" id="SSF56271">
    <property type="entry name" value="Pyruvoyl-dependent histidine and arginine decarboxylases"/>
    <property type="match status" value="1"/>
</dbReference>
<evidence type="ECO:0000256" key="6">
    <source>
        <dbReference type="HAMAP-Rule" id="MF_01404"/>
    </source>
</evidence>
<dbReference type="Gene3D" id="3.30.60.30">
    <property type="match status" value="1"/>
</dbReference>
<dbReference type="Gene3D" id="3.50.20.10">
    <property type="entry name" value="Pyruvoyl-Dependent Histidine Decarboxylase, subunit B"/>
    <property type="match status" value="1"/>
</dbReference>
<dbReference type="NCBIfam" id="TIGR00286">
    <property type="entry name" value="pyruvoyl-dependent arginine decarboxylase"/>
    <property type="match status" value="1"/>
</dbReference>
<dbReference type="GO" id="GO:0008792">
    <property type="term" value="F:arginine decarboxylase activity"/>
    <property type="evidence" value="ECO:0007669"/>
    <property type="project" value="UniProtKB-UniRule"/>
</dbReference>
<dbReference type="PATRIC" id="fig|129848.4.peg.332"/>
<proteinExistence type="inferred from homology"/>
<comment type="similarity">
    <text evidence="1 6">Belongs to the PdaD family.</text>
</comment>
<keyword evidence="3 6" id="KW-0456">Lyase</keyword>
<dbReference type="OrthoDB" id="30748at2157"/>
<dbReference type="RefSeq" id="WP_071905973.1">
    <property type="nucleotide sequence ID" value="NZ_LT607756.1"/>
</dbReference>
<dbReference type="STRING" id="118062.MCBB_0328"/>
<dbReference type="EC" id="4.1.1.19" evidence="6"/>
<dbReference type="InterPro" id="IPR016104">
    <property type="entry name" value="Pyr-dep_his/arg-deCO2ase"/>
</dbReference>
<comment type="catalytic activity">
    <reaction evidence="5 6">
        <text>L-arginine + H(+) = agmatine + CO2</text>
        <dbReference type="Rhea" id="RHEA:17641"/>
        <dbReference type="ChEBI" id="CHEBI:15378"/>
        <dbReference type="ChEBI" id="CHEBI:16526"/>
        <dbReference type="ChEBI" id="CHEBI:32682"/>
        <dbReference type="ChEBI" id="CHEBI:58145"/>
        <dbReference type="EC" id="4.1.1.19"/>
    </reaction>
</comment>
<dbReference type="GeneID" id="30411191"/>
<reference evidence="7 8" key="1">
    <citation type="submission" date="2016-08" db="EMBL/GenBank/DDBJ databases">
        <authorList>
            <person name="Seilhamer J.J."/>
        </authorList>
    </citation>
    <scope>NUCLEOTIDE SEQUENCE [LARGE SCALE GENOMIC DNA]</scope>
    <source>
        <strain evidence="7">Buetzberg</strain>
    </source>
</reference>
<keyword evidence="2 6" id="KW-0210">Decarboxylase</keyword>
<dbReference type="PIRSF" id="PIRSF005216">
    <property type="entry name" value="Pyruvoyl-dep_arg_deCO2ase"/>
    <property type="match status" value="1"/>
</dbReference>
<evidence type="ECO:0000313" key="8">
    <source>
        <dbReference type="Proteomes" id="UP000094707"/>
    </source>
</evidence>
<accession>A0A1D3L0A5</accession>
<dbReference type="Pfam" id="PF01862">
    <property type="entry name" value="PvlArgDC"/>
    <property type="match status" value="1"/>
</dbReference>